<dbReference type="AlphaFoldDB" id="A0A178ZY25"/>
<dbReference type="EMBL" id="LVYI01000001">
    <property type="protein sequence ID" value="OAP64133.1"/>
    <property type="molecule type" value="Genomic_DNA"/>
</dbReference>
<feature type="region of interest" description="Disordered" evidence="1">
    <location>
        <begin position="145"/>
        <end position="175"/>
    </location>
</feature>
<dbReference type="Proteomes" id="UP000078343">
    <property type="component" value="Unassembled WGS sequence"/>
</dbReference>
<dbReference type="RefSeq" id="XP_018697500.1">
    <property type="nucleotide sequence ID" value="XM_018831621.1"/>
</dbReference>
<dbReference type="OrthoDB" id="10621140at2759"/>
<accession>A0A178ZY25</accession>
<comment type="caution">
    <text evidence="2">The sequence shown here is derived from an EMBL/GenBank/DDBJ whole genome shotgun (WGS) entry which is preliminary data.</text>
</comment>
<reference evidence="2 3" key="1">
    <citation type="submission" date="2016-04" db="EMBL/GenBank/DDBJ databases">
        <title>Draft genome of Fonsecaea erecta CBS 125763.</title>
        <authorList>
            <person name="Weiss V.A."/>
            <person name="Vicente V.A."/>
            <person name="Raittz R.T."/>
            <person name="Moreno L.F."/>
            <person name="De Souza E.M."/>
            <person name="Pedrosa F.O."/>
            <person name="Steffens M.B."/>
            <person name="Faoro H."/>
            <person name="Tadra-Sfeir M.Z."/>
            <person name="Najafzadeh M.J."/>
            <person name="Felipe M.S."/>
            <person name="Teixeira M."/>
            <person name="Sun J."/>
            <person name="Xi L."/>
            <person name="Gomes R."/>
            <person name="De Azevedo C.M."/>
            <person name="Salgado C.G."/>
            <person name="Da Silva M.B."/>
            <person name="Nascimento M.F."/>
            <person name="Queiroz-Telles F."/>
            <person name="Attili D.S."/>
            <person name="Gorbushina A."/>
        </authorList>
    </citation>
    <scope>NUCLEOTIDE SEQUENCE [LARGE SCALE GENOMIC DNA]</scope>
    <source>
        <strain evidence="2 3">CBS 125763</strain>
    </source>
</reference>
<sequence length="175" mass="18735">MGLERYHASVGISTSFPMRATPPVITLEHPSMYTDSINPVQVVVPAMPRSIEATAPRSIQDGSPSGSRSYCRPPILDVLASLVANLQPWSGIHIMCTRGVTAENPDQPSLPHSRPIVHGSENLPCGGCDLSGVCADAKPFKVQSSSLRQENMVGAPRDNAWTNPRPKSLKKGKGN</sequence>
<gene>
    <name evidence="2" type="ORF">AYL99_00105</name>
</gene>
<proteinExistence type="predicted"/>
<dbReference type="GeneID" id="30004275"/>
<organism evidence="2 3">
    <name type="scientific">Fonsecaea erecta</name>
    <dbReference type="NCBI Taxonomy" id="1367422"/>
    <lineage>
        <taxon>Eukaryota</taxon>
        <taxon>Fungi</taxon>
        <taxon>Dikarya</taxon>
        <taxon>Ascomycota</taxon>
        <taxon>Pezizomycotina</taxon>
        <taxon>Eurotiomycetes</taxon>
        <taxon>Chaetothyriomycetidae</taxon>
        <taxon>Chaetothyriales</taxon>
        <taxon>Herpotrichiellaceae</taxon>
        <taxon>Fonsecaea</taxon>
    </lineage>
</organism>
<evidence type="ECO:0000256" key="1">
    <source>
        <dbReference type="SAM" id="MobiDB-lite"/>
    </source>
</evidence>
<keyword evidence="3" id="KW-1185">Reference proteome</keyword>
<evidence type="ECO:0000313" key="2">
    <source>
        <dbReference type="EMBL" id="OAP64133.1"/>
    </source>
</evidence>
<name>A0A178ZY25_9EURO</name>
<evidence type="ECO:0000313" key="3">
    <source>
        <dbReference type="Proteomes" id="UP000078343"/>
    </source>
</evidence>
<protein>
    <submittedName>
        <fullName evidence="2">Uncharacterized protein</fullName>
    </submittedName>
</protein>